<protein>
    <submittedName>
        <fullName evidence="7">2-oxoglutarate translocator</fullName>
    </submittedName>
</protein>
<organism evidence="7 8">
    <name type="scientific">Lactobacillus corticis</name>
    <dbReference type="NCBI Taxonomy" id="2201249"/>
    <lineage>
        <taxon>Bacteria</taxon>
        <taxon>Bacillati</taxon>
        <taxon>Bacillota</taxon>
        <taxon>Bacilli</taxon>
        <taxon>Lactobacillales</taxon>
        <taxon>Lactobacillaceae</taxon>
        <taxon>Lactobacillus</taxon>
    </lineage>
</organism>
<feature type="transmembrane region" description="Helical" evidence="6">
    <location>
        <begin position="321"/>
        <end position="339"/>
    </location>
</feature>
<feature type="transmembrane region" description="Helical" evidence="6">
    <location>
        <begin position="297"/>
        <end position="315"/>
    </location>
</feature>
<sequence length="498" mass="53373">MLSKVNYKGFIVPLIVGIALWLLTPFKPATITVAGWHMFALFLATIIACITKPLPIAGVAIIACITKPLPIAGVAIIAYVIMVGTQIVPMGSVMNGNTIVKKGALSAFADSTPWTIAMAYMIARGFVKTGLGRRIALLFVRAFGKKTLGLGYSMTFIDLIISPATPSNTARSGGVVYPIIESLAHTFGSDPKDGTERKIGSYLVYNEFQANTITSSLFMTASAPNVAAVGLAAANGVHISWFGWLAAAIVPGLIALLVVPFIIYKMYPPEIKETPNARDWAQGQLDEMGKMKNSEKVMMGIFILALVLWMLSSFIPAINATWVAFLATALLLVTGILSTKDILNENGAWNVVVWFSILIFMASQLSAAGGVIPWLQGAIKSSIGGMSPMLVMAILVLVYFYSHYFFASGTAHVVAMYAPLLLIAKSAGVPVMFAAIMLGMTGAIFQSTTHYSCGPATALFGTGYVKQSDWWKMNFVLGLFYLVLYGLVGGLWMKVIGL</sequence>
<keyword evidence="8" id="KW-1185">Reference proteome</keyword>
<dbReference type="GO" id="GO:0022857">
    <property type="term" value="F:transmembrane transporter activity"/>
    <property type="evidence" value="ECO:0007669"/>
    <property type="project" value="InterPro"/>
</dbReference>
<feature type="transmembrane region" description="Helical" evidence="6">
    <location>
        <begin position="7"/>
        <end position="24"/>
    </location>
</feature>
<feature type="transmembrane region" description="Helical" evidence="6">
    <location>
        <begin position="36"/>
        <end position="62"/>
    </location>
</feature>
<name>A0A916QH41_9LACO</name>
<feature type="transmembrane region" description="Helical" evidence="6">
    <location>
        <begin position="69"/>
        <end position="88"/>
    </location>
</feature>
<comment type="subcellular location">
    <subcellularLocation>
        <location evidence="1">Membrane</location>
        <topology evidence="1">Multi-pass membrane protein</topology>
    </subcellularLocation>
</comment>
<feature type="transmembrane region" description="Helical" evidence="6">
    <location>
        <begin position="475"/>
        <end position="493"/>
    </location>
</feature>
<dbReference type="InterPro" id="IPR001898">
    <property type="entry name" value="SLC13A/DASS"/>
</dbReference>
<dbReference type="NCBIfam" id="TIGR00785">
    <property type="entry name" value="dass"/>
    <property type="match status" value="1"/>
</dbReference>
<dbReference type="InterPro" id="IPR030676">
    <property type="entry name" value="CitT-rel"/>
</dbReference>
<keyword evidence="5 6" id="KW-0472">Membrane</keyword>
<feature type="transmembrane region" description="Helical" evidence="6">
    <location>
        <begin position="414"/>
        <end position="438"/>
    </location>
</feature>
<dbReference type="PIRSF" id="PIRSF002457">
    <property type="entry name" value="DASS"/>
    <property type="match status" value="1"/>
</dbReference>
<feature type="transmembrane region" description="Helical" evidence="6">
    <location>
        <begin position="351"/>
        <end position="375"/>
    </location>
</feature>
<comment type="caution">
    <text evidence="7">The sequence shown here is derived from an EMBL/GenBank/DDBJ whole genome shotgun (WGS) entry which is preliminary data.</text>
</comment>
<dbReference type="RefSeq" id="WP_212780553.1">
    <property type="nucleotide sequence ID" value="NZ_BMAY01000004.1"/>
</dbReference>
<evidence type="ECO:0000313" key="7">
    <source>
        <dbReference type="EMBL" id="GFZ26859.1"/>
    </source>
</evidence>
<dbReference type="GO" id="GO:0016020">
    <property type="term" value="C:membrane"/>
    <property type="evidence" value="ECO:0007669"/>
    <property type="project" value="UniProtKB-SubCell"/>
</dbReference>
<dbReference type="AlphaFoldDB" id="A0A916QH41"/>
<evidence type="ECO:0000313" key="8">
    <source>
        <dbReference type="Proteomes" id="UP000677218"/>
    </source>
</evidence>
<evidence type="ECO:0000256" key="5">
    <source>
        <dbReference type="ARBA" id="ARBA00023136"/>
    </source>
</evidence>
<keyword evidence="4 6" id="KW-1133">Transmembrane helix</keyword>
<comment type="similarity">
    <text evidence="2">Belongs to the SLC13A/DASS transporter (TC 2.A.47) family. DIT1 subfamily.</text>
</comment>
<feature type="transmembrane region" description="Helical" evidence="6">
    <location>
        <begin position="381"/>
        <end position="402"/>
    </location>
</feature>
<evidence type="ECO:0000256" key="3">
    <source>
        <dbReference type="ARBA" id="ARBA00022692"/>
    </source>
</evidence>
<dbReference type="PANTHER" id="PTHR42826">
    <property type="entry name" value="DICARBOXYLATE TRANSPORTER 2.1, CHLOROPLASTIC"/>
    <property type="match status" value="1"/>
</dbReference>
<evidence type="ECO:0000256" key="1">
    <source>
        <dbReference type="ARBA" id="ARBA00004141"/>
    </source>
</evidence>
<keyword evidence="3 6" id="KW-0812">Transmembrane</keyword>
<dbReference type="Pfam" id="PF00939">
    <property type="entry name" value="Na_sulph_symp"/>
    <property type="match status" value="1"/>
</dbReference>
<feature type="transmembrane region" description="Helical" evidence="6">
    <location>
        <begin position="108"/>
        <end position="127"/>
    </location>
</feature>
<evidence type="ECO:0000256" key="6">
    <source>
        <dbReference type="SAM" id="Phobius"/>
    </source>
</evidence>
<dbReference type="Proteomes" id="UP000677218">
    <property type="component" value="Unassembled WGS sequence"/>
</dbReference>
<proteinExistence type="inferred from homology"/>
<dbReference type="EMBL" id="BMAY01000004">
    <property type="protein sequence ID" value="GFZ26859.1"/>
    <property type="molecule type" value="Genomic_DNA"/>
</dbReference>
<reference evidence="7" key="1">
    <citation type="submission" date="2020-08" db="EMBL/GenBank/DDBJ databases">
        <title>Taxonomic study for Lactobacillus species isolated from hardwood bark.</title>
        <authorList>
            <person name="Tohno M."/>
            <person name="Tanizawa Y."/>
        </authorList>
    </citation>
    <scope>NUCLEOTIDE SEQUENCE</scope>
    <source>
        <strain evidence="7">B40</strain>
    </source>
</reference>
<feature type="transmembrane region" description="Helical" evidence="6">
    <location>
        <begin position="241"/>
        <end position="264"/>
    </location>
</feature>
<feature type="transmembrane region" description="Helical" evidence="6">
    <location>
        <begin position="148"/>
        <end position="165"/>
    </location>
</feature>
<evidence type="ECO:0000256" key="4">
    <source>
        <dbReference type="ARBA" id="ARBA00022989"/>
    </source>
</evidence>
<evidence type="ECO:0000256" key="2">
    <source>
        <dbReference type="ARBA" id="ARBA00007349"/>
    </source>
</evidence>
<gene>
    <name evidence="7" type="ORF">LCB40_07390</name>
</gene>
<accession>A0A916QH41</accession>